<evidence type="ECO:0000256" key="3">
    <source>
        <dbReference type="ARBA" id="ARBA00013189"/>
    </source>
</evidence>
<dbReference type="GO" id="GO:0003978">
    <property type="term" value="F:UDP-glucose 4-epimerase activity"/>
    <property type="evidence" value="ECO:0007669"/>
    <property type="project" value="UniProtKB-EC"/>
</dbReference>
<evidence type="ECO:0000256" key="4">
    <source>
        <dbReference type="ARBA" id="ARBA00023027"/>
    </source>
</evidence>
<evidence type="ECO:0000313" key="7">
    <source>
        <dbReference type="EMBL" id="QHS88898.1"/>
    </source>
</evidence>
<dbReference type="Gene3D" id="3.90.25.10">
    <property type="entry name" value="UDP-galactose 4-epimerase, domain 1"/>
    <property type="match status" value="1"/>
</dbReference>
<reference evidence="7" key="1">
    <citation type="journal article" date="2020" name="Nature">
        <title>Giant virus diversity and host interactions through global metagenomics.</title>
        <authorList>
            <person name="Schulz F."/>
            <person name="Roux S."/>
            <person name="Paez-Espino D."/>
            <person name="Jungbluth S."/>
            <person name="Walsh D.A."/>
            <person name="Denef V.J."/>
            <person name="McMahon K.D."/>
            <person name="Konstantinidis K.T."/>
            <person name="Eloe-Fadrosh E.A."/>
            <person name="Kyrpides N.C."/>
            <person name="Woyke T."/>
        </authorList>
    </citation>
    <scope>NUCLEOTIDE SEQUENCE</scope>
    <source>
        <strain evidence="7">GVMAG-M-3300010158-59</strain>
    </source>
</reference>
<dbReference type="GO" id="GO:0005829">
    <property type="term" value="C:cytosol"/>
    <property type="evidence" value="ECO:0007669"/>
    <property type="project" value="TreeGrafter"/>
</dbReference>
<dbReference type="InterPro" id="IPR016040">
    <property type="entry name" value="NAD(P)-bd_dom"/>
</dbReference>
<evidence type="ECO:0000256" key="1">
    <source>
        <dbReference type="ARBA" id="ARBA00000083"/>
    </source>
</evidence>
<dbReference type="InterPro" id="IPR005886">
    <property type="entry name" value="UDP_G4E"/>
</dbReference>
<dbReference type="NCBIfam" id="TIGR01179">
    <property type="entry name" value="galE"/>
    <property type="match status" value="1"/>
</dbReference>
<evidence type="ECO:0000259" key="6">
    <source>
        <dbReference type="Pfam" id="PF16363"/>
    </source>
</evidence>
<organism evidence="7">
    <name type="scientific">viral metagenome</name>
    <dbReference type="NCBI Taxonomy" id="1070528"/>
    <lineage>
        <taxon>unclassified sequences</taxon>
        <taxon>metagenomes</taxon>
        <taxon>organismal metagenomes</taxon>
    </lineage>
</organism>
<feature type="domain" description="NAD(P)-binding" evidence="6">
    <location>
        <begin position="5"/>
        <end position="327"/>
    </location>
</feature>
<dbReference type="InterPro" id="IPR036291">
    <property type="entry name" value="NAD(P)-bd_dom_sf"/>
</dbReference>
<name>A0A6C0BBN2_9ZZZZ</name>
<dbReference type="PANTHER" id="PTHR43725:SF47">
    <property type="entry name" value="UDP-GLUCOSE 4-EPIMERASE"/>
    <property type="match status" value="1"/>
</dbReference>
<accession>A0A6C0BBN2</accession>
<dbReference type="PRINTS" id="PR01713">
    <property type="entry name" value="NUCEPIMERASE"/>
</dbReference>
<comment type="cofactor">
    <cofactor evidence="2">
        <name>NAD(+)</name>
        <dbReference type="ChEBI" id="CHEBI:57540"/>
    </cofactor>
</comment>
<evidence type="ECO:0000256" key="5">
    <source>
        <dbReference type="ARBA" id="ARBA00023235"/>
    </source>
</evidence>
<keyword evidence="5" id="KW-0413">Isomerase</keyword>
<dbReference type="AlphaFoldDB" id="A0A6C0BBN2"/>
<dbReference type="EC" id="5.1.3.2" evidence="3"/>
<dbReference type="EMBL" id="MN739103">
    <property type="protein sequence ID" value="QHS88898.1"/>
    <property type="molecule type" value="Genomic_DNA"/>
</dbReference>
<evidence type="ECO:0000256" key="2">
    <source>
        <dbReference type="ARBA" id="ARBA00001911"/>
    </source>
</evidence>
<dbReference type="CDD" id="cd05247">
    <property type="entry name" value="UDP_G4E_1_SDR_e"/>
    <property type="match status" value="1"/>
</dbReference>
<dbReference type="Pfam" id="PF16363">
    <property type="entry name" value="GDP_Man_Dehyd"/>
    <property type="match status" value="1"/>
</dbReference>
<proteinExistence type="predicted"/>
<sequence length="337" mass="37718">MLVFLTGGLGFIGSHTAVVLSNANIKVVIMDNLSNSKIDVLDKIKSISNYPENIYFFKGDTTKKRDILDVFSQYSQIDAVIHFASLKAVNDSIKMPLLYYKTNINSLINLLEVMEIYNCNKLVFSSSATVYGGKQISPFCELMSTGTNITNPYGQTKYMQEQILQDYAKTNEKMSIIILRYFNPVGAHSSGIIGEDPNGVPSNLLPFILKVASKEYEMLQVFGNNYNTPDGSCIRDFIHVMDVADGHSTVITAVNKPGIYIYNLGTGKGTSVLEFITSFEKVNNITIPYQISKKREGDIDASYSDVSKIYNEIGWKSKHSLEDICKDAYQYLLKRNL</sequence>
<comment type="catalytic activity">
    <reaction evidence="1">
        <text>UDP-alpha-D-glucose = UDP-alpha-D-galactose</text>
        <dbReference type="Rhea" id="RHEA:22168"/>
        <dbReference type="ChEBI" id="CHEBI:58885"/>
        <dbReference type="ChEBI" id="CHEBI:66914"/>
        <dbReference type="EC" id="5.1.3.2"/>
    </reaction>
</comment>
<protein>
    <recommendedName>
        <fullName evidence="3">UDP-glucose 4-epimerase</fullName>
        <ecNumber evidence="3">5.1.3.2</ecNumber>
    </recommendedName>
</protein>
<dbReference type="SUPFAM" id="SSF51735">
    <property type="entry name" value="NAD(P)-binding Rossmann-fold domains"/>
    <property type="match status" value="1"/>
</dbReference>
<keyword evidence="4" id="KW-0520">NAD</keyword>
<dbReference type="PANTHER" id="PTHR43725">
    <property type="entry name" value="UDP-GLUCOSE 4-EPIMERASE"/>
    <property type="match status" value="1"/>
</dbReference>
<dbReference type="Gene3D" id="3.40.50.720">
    <property type="entry name" value="NAD(P)-binding Rossmann-like Domain"/>
    <property type="match status" value="1"/>
</dbReference>
<dbReference type="GO" id="GO:0006012">
    <property type="term" value="P:galactose metabolic process"/>
    <property type="evidence" value="ECO:0007669"/>
    <property type="project" value="InterPro"/>
</dbReference>